<keyword evidence="3" id="KW-1185">Reference proteome</keyword>
<sequence>MASPVDKVVKVAASRGWGRRRGETRPGAFLELKIAGIQGKSADGWTKRKPEVDRKSGFSELN</sequence>
<feature type="compositionally biased region" description="Basic and acidic residues" evidence="1">
    <location>
        <begin position="45"/>
        <end position="62"/>
    </location>
</feature>
<accession>A0A2B7XMS8</accession>
<dbReference type="EMBL" id="PDNC01000002">
    <property type="protein sequence ID" value="PGH10113.1"/>
    <property type="molecule type" value="Genomic_DNA"/>
</dbReference>
<evidence type="ECO:0000313" key="3">
    <source>
        <dbReference type="Proteomes" id="UP000224080"/>
    </source>
</evidence>
<dbReference type="AlphaFoldDB" id="A0A2B7XMS8"/>
<reference evidence="2 3" key="1">
    <citation type="submission" date="2017-10" db="EMBL/GenBank/DDBJ databases">
        <title>Comparative genomics in systemic dimorphic fungi from Ajellomycetaceae.</title>
        <authorList>
            <person name="Munoz J.F."/>
            <person name="Mcewen J.G."/>
            <person name="Clay O.K."/>
            <person name="Cuomo C.A."/>
        </authorList>
    </citation>
    <scope>NUCLEOTIDE SEQUENCE [LARGE SCALE GENOMIC DNA]</scope>
    <source>
        <strain evidence="2 3">UAMH130</strain>
    </source>
</reference>
<feature type="non-terminal residue" evidence="2">
    <location>
        <position position="62"/>
    </location>
</feature>
<feature type="region of interest" description="Disordered" evidence="1">
    <location>
        <begin position="41"/>
        <end position="62"/>
    </location>
</feature>
<evidence type="ECO:0000256" key="1">
    <source>
        <dbReference type="SAM" id="MobiDB-lite"/>
    </source>
</evidence>
<protein>
    <submittedName>
        <fullName evidence="2">Uncharacterized protein</fullName>
    </submittedName>
</protein>
<proteinExistence type="predicted"/>
<dbReference type="Proteomes" id="UP000224080">
    <property type="component" value="Unassembled WGS sequence"/>
</dbReference>
<name>A0A2B7XMS8_9EURO</name>
<organism evidence="2 3">
    <name type="scientific">Blastomyces parvus</name>
    <dbReference type="NCBI Taxonomy" id="2060905"/>
    <lineage>
        <taxon>Eukaryota</taxon>
        <taxon>Fungi</taxon>
        <taxon>Dikarya</taxon>
        <taxon>Ascomycota</taxon>
        <taxon>Pezizomycotina</taxon>
        <taxon>Eurotiomycetes</taxon>
        <taxon>Eurotiomycetidae</taxon>
        <taxon>Onygenales</taxon>
        <taxon>Ajellomycetaceae</taxon>
        <taxon>Blastomyces</taxon>
    </lineage>
</organism>
<gene>
    <name evidence="2" type="ORF">GX51_00380</name>
</gene>
<comment type="caution">
    <text evidence="2">The sequence shown here is derived from an EMBL/GenBank/DDBJ whole genome shotgun (WGS) entry which is preliminary data.</text>
</comment>
<evidence type="ECO:0000313" key="2">
    <source>
        <dbReference type="EMBL" id="PGH10113.1"/>
    </source>
</evidence>